<organism evidence="2 3">
    <name type="scientific">Candidatus Phaeomarinibacter ectocarpi</name>
    <dbReference type="NCBI Taxonomy" id="1458461"/>
    <lineage>
        <taxon>Bacteria</taxon>
        <taxon>Pseudomonadati</taxon>
        <taxon>Pseudomonadota</taxon>
        <taxon>Alphaproteobacteria</taxon>
        <taxon>Hyphomicrobiales</taxon>
        <taxon>Parvibaculaceae</taxon>
        <taxon>Candidatus Phaeomarinibacter</taxon>
    </lineage>
</organism>
<gene>
    <name evidence="2" type="ORF">BN1012_Phect1846</name>
</gene>
<dbReference type="KEGG" id="pect:BN1012_Phect1846"/>
<dbReference type="RefSeq" id="WP_043948195.1">
    <property type="nucleotide sequence ID" value="NZ_HG966617.1"/>
</dbReference>
<dbReference type="HOGENOM" id="CLU_012377_0_0_5"/>
<evidence type="ECO:0000259" key="1">
    <source>
        <dbReference type="Pfam" id="PF12705"/>
    </source>
</evidence>
<dbReference type="PATRIC" id="fig|1458461.3.peg.1850"/>
<name>X5MFQ5_9HYPH</name>
<feature type="domain" description="PD-(D/E)XK endonuclease-like" evidence="1">
    <location>
        <begin position="728"/>
        <end position="950"/>
    </location>
</feature>
<dbReference type="InterPro" id="IPR027417">
    <property type="entry name" value="P-loop_NTPase"/>
</dbReference>
<dbReference type="Pfam" id="PF12705">
    <property type="entry name" value="PDDEXK_1"/>
    <property type="match status" value="1"/>
</dbReference>
<dbReference type="InterPro" id="IPR011604">
    <property type="entry name" value="PDDEXK-like_dom_sf"/>
</dbReference>
<dbReference type="SUPFAM" id="SSF52540">
    <property type="entry name" value="P-loop containing nucleoside triphosphate hydrolases"/>
    <property type="match status" value="1"/>
</dbReference>
<dbReference type="NCBIfam" id="TIGR02786">
    <property type="entry name" value="addB_alphas"/>
    <property type="match status" value="1"/>
</dbReference>
<dbReference type="OrthoDB" id="9780606at2"/>
<dbReference type="EMBL" id="HG966617">
    <property type="protein sequence ID" value="CDO60059.1"/>
    <property type="molecule type" value="Genomic_DNA"/>
</dbReference>
<proteinExistence type="predicted"/>
<dbReference type="Proteomes" id="UP000032160">
    <property type="component" value="Chromosome I"/>
</dbReference>
<evidence type="ECO:0000313" key="3">
    <source>
        <dbReference type="Proteomes" id="UP000032160"/>
    </source>
</evidence>
<dbReference type="STRING" id="1458461.BN1012_Phect1846"/>
<dbReference type="InterPro" id="IPR014153">
    <property type="entry name" value="Ds_break_AddB"/>
</dbReference>
<accession>X5MFQ5</accession>
<protein>
    <submittedName>
        <fullName evidence="2">FIG041266: ATP-dependent nuclease subunit B</fullName>
    </submittedName>
</protein>
<keyword evidence="3" id="KW-1185">Reference proteome</keyword>
<dbReference type="InterPro" id="IPR038726">
    <property type="entry name" value="PDDEXK_AddAB-type"/>
</dbReference>
<evidence type="ECO:0000313" key="2">
    <source>
        <dbReference type="EMBL" id="CDO60059.1"/>
    </source>
</evidence>
<reference evidence="2 3" key="1">
    <citation type="journal article" date="2014" name="Front. Genet.">
        <title>Genome and metabolic network of "Candidatus Phaeomarinobacter ectocarpi" Ec32, a new candidate genus of Alphaproteobacteria frequently associated with brown algae.</title>
        <authorList>
            <person name="Dittami S.M."/>
            <person name="Barbeyron T."/>
            <person name="Boyen C."/>
            <person name="Cambefort J."/>
            <person name="Collet G."/>
            <person name="Delage L."/>
            <person name="Gobet A."/>
            <person name="Groisillier A."/>
            <person name="Leblanc C."/>
            <person name="Michel G."/>
            <person name="Scornet D."/>
            <person name="Siegel A."/>
            <person name="Tapia J.E."/>
            <person name="Tonon T."/>
        </authorList>
    </citation>
    <scope>NUCLEOTIDE SEQUENCE [LARGE SCALE GENOMIC DNA]</scope>
    <source>
        <strain evidence="2 3">Ec32</strain>
    </source>
</reference>
<dbReference type="Gene3D" id="3.90.320.10">
    <property type="match status" value="1"/>
</dbReference>
<sequence length="1009" mass="109226">MGQVFTIPPHVPFLPALAAGLLARGDALATTTVLVPTRRAARALVEALLEQSETDALLLPDIRPLGDVDEDLGFGSTDAGDAPLTLPPAIEPMHRTLVLAQIIERHAEATGLTTMSQAQAIALAGELAALMDTFAAQDVPLSRLQNVVHREFADHWKETLTFLEVITDIWPQMLATLGLMDPARRRADLIKATCKRWQDTPPGAIVAAGSTGSLKATADMLKTIAGLDEGTVVLPGLDQQMDEAAWAACEPAHPQFGLKLLLSRIGMERNAVKVWSYGTSSNNAEARTRLVSEAQRPAETTDQWKDADINLSPIIDDALTGLTMVSADNPQLESLSIALALREALETPGKTAALVTPDRNLARRVASDLARWGIIVDDSGGQPLAHTRAGGFLLQVAEMLTEQLAPIEMLTALRHPLARGGEEEGVFHGLVDLLDKQVLRGPRPAPGLDGMADAVEEAATRTYGPLNENEHARVRRLHQALTSFIGAPLEVMDAREVDAAALMEAHLTAAEALAATHEETGAHRLWSGASGEAASAFMADVMAQASLLGSISPADYPAILGALMTGRMVRPVRRSHARLQILGPLEARLQHADRLVLGGLNEGVWPQRAETGAWINRPMRAQLGLEAPERLIGLAAHDVAQGLGTSDVILTRAERSDGQPTVPSRWWLRLENLVGGLPVPGDDSKKQKRCIPSGPWLAMARALDRPVREARQIDRPAPTPPVEARPARLSVTRINDLFRDPYAIYASHVLGLSVLDDLDADAGARDRGDIIHKILERFSLEHPPTAKKPMPDNAYGELVAIAREEFDKTDARPAVQAIWYPRFLEVAEWFLTWEAARRTGIKQTFVELKGEHTVTLPTRAFTLSGIADRIDLLSDGSLAILDYKTGTAPTAKQTAAGFSVQLPLEAAMARDGAFHTDKSGKTIGPPRALTSELAYVELKTGKVVSAVDKKADVMTEADAAMGHMVDLLTLFEEEETPYISRPRPQFLTYDGDYDHLARVKEWQTATDTD</sequence>
<dbReference type="AlphaFoldDB" id="X5MFQ5"/>